<sequence>MESENKSTCETLNPRHIQEIYRRGLPLNWALANCRSVSAQEASYRLGYTAKSDGILLEGIGIQIQFLPDKPWRDDKTKKAPKYRSPLGDYDAILLHHPDDPRFWNDLEALKQKAYKIDGHPCLVITEGVFTGMAINAAGIATIVLLGVEMGLTSSKEDPQKKRYLVPGLENFAKAGFGFIFCFDADAATKPGVRWAQRKLAHQLKAFQVPLYNATGLWQCDESYPNGDKGADDYIQNHGANNFIHEVIGKCTSINLWEKQFEQAETVDWNEPQSYLGTIGYWKTNKDGEITWQPRCNFDFAIERELTSEEGGGFILQLKPEWEQTQYRVLIKATDLTSPDKFTTALSKALGFVVVVSLTKWELNALIAAKQAVYRRHREGQIFRSIDRYGQQSNGLWVLNNAQFTSDGQPTTESDSSTVFDPALGKEDFIPCPIVAEDTGIEGLKRLIAAARIVFGADNINQFLLCCGWVIAGLHFQTILDKEGRFPILNAYGAIGTGKTVALEAALSLVGTNWASLGMISKVTISAVYEHLSKTGSLPVIWDDPPRNGDSTRELDEFCKAMYNAKPRVVRGNRQTPRSPLGFTSNHILGGEHDAAFTRFARVPFYPGGDTVAIPQLKEAMKLASGSFSTLIGIGYHPQEINAICSEFLARLPLAHERIAWNLALVVYYAEKVIELVGGNEQPRIWALDNLTPIENDEENNGNPLTDFVRCIQALEGKDEVGSWDKRLLTDDDGVQWVAIHPASVWSEVQKAFKPATYNQKSLKATLLKIGGIVDRSVRFDASRDEVLAYKRALLTAGYDSEGRLLKPNPPQKKMKKAWLIPIELFGIDSDDTDPPDNPPDNGPGDRPNHPGGDDMPPDAEVVVDSETDEKLNSVSGSNHLIPTVSASHNCEGNQETQKTDLVSSSQDLVSMVSPTETLTNQGFELETASVLPQFHLVSPVSPVSPASGESGLVLEDNTPRAITLKLSDDTLIQLPAEYPGTRGYNQTKEPRQIAKLLAVIQCQADWEAIANQYGQIRAFWVWRWHFNETERTALLEIINGNCGQGNLFDLQS</sequence>
<keyword evidence="4" id="KW-1185">Reference proteome</keyword>
<evidence type="ECO:0000313" key="4">
    <source>
        <dbReference type="Proteomes" id="UP001576780"/>
    </source>
</evidence>
<comment type="caution">
    <text evidence="3">The sequence shown here is derived from an EMBL/GenBank/DDBJ whole genome shotgun (WGS) entry which is preliminary data.</text>
</comment>
<proteinExistence type="predicted"/>
<dbReference type="CDD" id="cd01029">
    <property type="entry name" value="TOPRIM_primases"/>
    <property type="match status" value="1"/>
</dbReference>
<protein>
    <submittedName>
        <fullName evidence="3">DUF3854 domain-containing protein</fullName>
    </submittedName>
</protein>
<evidence type="ECO:0000259" key="2">
    <source>
        <dbReference type="Pfam" id="PF12965"/>
    </source>
</evidence>
<dbReference type="Pfam" id="PF12965">
    <property type="entry name" value="DUF3854"/>
    <property type="match status" value="1"/>
</dbReference>
<organism evidence="3 4">
    <name type="scientific">Floridaenema evergladense BLCC-F167</name>
    <dbReference type="NCBI Taxonomy" id="3153639"/>
    <lineage>
        <taxon>Bacteria</taxon>
        <taxon>Bacillati</taxon>
        <taxon>Cyanobacteriota</taxon>
        <taxon>Cyanophyceae</taxon>
        <taxon>Oscillatoriophycideae</taxon>
        <taxon>Aerosakkonematales</taxon>
        <taxon>Aerosakkonemataceae</taxon>
        <taxon>Floridanema</taxon>
        <taxon>Floridanema evergladense</taxon>
    </lineage>
</organism>
<gene>
    <name evidence="3" type="ORF">ACE1CA_32965</name>
</gene>
<feature type="region of interest" description="Disordered" evidence="1">
    <location>
        <begin position="828"/>
        <end position="861"/>
    </location>
</feature>
<dbReference type="InterPro" id="IPR024385">
    <property type="entry name" value="DUF3854"/>
</dbReference>
<name>A0ABV4WXK4_9CYAN</name>
<dbReference type="EMBL" id="JBHFNT010000303">
    <property type="protein sequence ID" value="MFB2839328.1"/>
    <property type="molecule type" value="Genomic_DNA"/>
</dbReference>
<accession>A0ABV4WXK4</accession>
<reference evidence="3 4" key="1">
    <citation type="submission" date="2024-09" db="EMBL/GenBank/DDBJ databases">
        <title>Floridaenema gen nov. (Aerosakkonemataceae, Aerosakkonematales ord. nov., Cyanobacteria) from benthic tropical and subtropical fresh waters, with the description of four new species.</title>
        <authorList>
            <person name="Moretto J.A."/>
            <person name="Berthold D.E."/>
            <person name="Lefler F.W."/>
            <person name="Huang I.-S."/>
            <person name="Laughinghouse H. IV."/>
        </authorList>
    </citation>
    <scope>NUCLEOTIDE SEQUENCE [LARGE SCALE GENOMIC DNA]</scope>
    <source>
        <strain evidence="3 4">BLCC-F167</strain>
    </source>
</reference>
<feature type="domain" description="DUF3854" evidence="2">
    <location>
        <begin position="123"/>
        <end position="241"/>
    </location>
</feature>
<dbReference type="RefSeq" id="WP_413281605.1">
    <property type="nucleotide sequence ID" value="NZ_JBHFNT010000303.1"/>
</dbReference>
<dbReference type="InterPro" id="IPR034154">
    <property type="entry name" value="TOPRIM_DnaG/twinkle"/>
</dbReference>
<dbReference type="Proteomes" id="UP001576780">
    <property type="component" value="Unassembled WGS sequence"/>
</dbReference>
<evidence type="ECO:0000313" key="3">
    <source>
        <dbReference type="EMBL" id="MFB2839328.1"/>
    </source>
</evidence>
<evidence type="ECO:0000256" key="1">
    <source>
        <dbReference type="SAM" id="MobiDB-lite"/>
    </source>
</evidence>